<dbReference type="Proteomes" id="UP001157161">
    <property type="component" value="Unassembled WGS sequence"/>
</dbReference>
<dbReference type="Pfam" id="PF04978">
    <property type="entry name" value="MST"/>
    <property type="match status" value="1"/>
</dbReference>
<accession>A0AA37UGK4</accession>
<dbReference type="AlphaFoldDB" id="A0AA37UGK4"/>
<dbReference type="Gene3D" id="1.20.120.450">
    <property type="entry name" value="dinb family like domain"/>
    <property type="match status" value="1"/>
</dbReference>
<proteinExistence type="predicted"/>
<evidence type="ECO:0000256" key="1">
    <source>
        <dbReference type="SAM" id="MobiDB-lite"/>
    </source>
</evidence>
<feature type="compositionally biased region" description="Acidic residues" evidence="1">
    <location>
        <begin position="218"/>
        <end position="227"/>
    </location>
</feature>
<reference evidence="2" key="2">
    <citation type="submission" date="2023-02" db="EMBL/GenBank/DDBJ databases">
        <authorList>
            <person name="Sun Q."/>
            <person name="Mori K."/>
        </authorList>
    </citation>
    <scope>NUCLEOTIDE SEQUENCE</scope>
    <source>
        <strain evidence="2">NBRC 112290</strain>
    </source>
</reference>
<dbReference type="SUPFAM" id="SSF109854">
    <property type="entry name" value="DinB/YfiT-like putative metalloenzymes"/>
    <property type="match status" value="1"/>
</dbReference>
<dbReference type="InterPro" id="IPR034660">
    <property type="entry name" value="DinB/YfiT-like"/>
</dbReference>
<dbReference type="RefSeq" id="WP_284248745.1">
    <property type="nucleotide sequence ID" value="NZ_BSUM01000001.1"/>
</dbReference>
<gene>
    <name evidence="2" type="ORF">GCM10025875_02200</name>
</gene>
<reference evidence="2" key="1">
    <citation type="journal article" date="2014" name="Int. J. Syst. Evol. Microbiol.">
        <title>Complete genome sequence of Corynebacterium casei LMG S-19264T (=DSM 44701T), isolated from a smear-ripened cheese.</title>
        <authorList>
            <consortium name="US DOE Joint Genome Institute (JGI-PGF)"/>
            <person name="Walter F."/>
            <person name="Albersmeier A."/>
            <person name="Kalinowski J."/>
            <person name="Ruckert C."/>
        </authorList>
    </citation>
    <scope>NUCLEOTIDE SEQUENCE</scope>
    <source>
        <strain evidence="2">NBRC 112290</strain>
    </source>
</reference>
<protein>
    <recommendedName>
        <fullName evidence="4">DinB family protein</fullName>
    </recommendedName>
</protein>
<evidence type="ECO:0000313" key="3">
    <source>
        <dbReference type="Proteomes" id="UP001157161"/>
    </source>
</evidence>
<keyword evidence="3" id="KW-1185">Reference proteome</keyword>
<feature type="region of interest" description="Disordered" evidence="1">
    <location>
        <begin position="200"/>
        <end position="227"/>
    </location>
</feature>
<dbReference type="EMBL" id="BSUM01000001">
    <property type="protein sequence ID" value="GMA30228.1"/>
    <property type="molecule type" value="Genomic_DNA"/>
</dbReference>
<evidence type="ECO:0008006" key="4">
    <source>
        <dbReference type="Google" id="ProtNLM"/>
    </source>
</evidence>
<comment type="caution">
    <text evidence="2">The sequence shown here is derived from an EMBL/GenBank/DDBJ whole genome shotgun (WGS) entry which is preliminary data.</text>
</comment>
<name>A0AA37UGK4_9MICO</name>
<evidence type="ECO:0000313" key="2">
    <source>
        <dbReference type="EMBL" id="GMA30228.1"/>
    </source>
</evidence>
<dbReference type="InterPro" id="IPR007061">
    <property type="entry name" value="MST-like"/>
</dbReference>
<sequence length="227" mass="24205">MVAESGSGSGTGADDVVDPEKDLLNRYLRKARRELLGTLDGLSEEEVRRPVVRTGTNLLGLVKHVASVEIEYFGLVFGRPGPALPWMDDREETNADMWVPADVPRTDVLALQARSVVIAEATIAELPLDAVGLVPWWGDRGDVTLRQVLVHVIAEVARHAGHADVVRELLDGRAGHGDGNLAPLDDDAWAVHRARLADAATEAGRRWPGGPDSGGFDGSDESDGGAA</sequence>
<organism evidence="2 3">
    <name type="scientific">Litorihabitans aurantiacus</name>
    <dbReference type="NCBI Taxonomy" id="1930061"/>
    <lineage>
        <taxon>Bacteria</taxon>
        <taxon>Bacillati</taxon>
        <taxon>Actinomycetota</taxon>
        <taxon>Actinomycetes</taxon>
        <taxon>Micrococcales</taxon>
        <taxon>Beutenbergiaceae</taxon>
        <taxon>Litorihabitans</taxon>
    </lineage>
</organism>